<feature type="domain" description="Bacterial sugar transferase" evidence="8">
    <location>
        <begin position="278"/>
        <end position="461"/>
    </location>
</feature>
<dbReference type="InterPro" id="IPR017473">
    <property type="entry name" value="Undecaprenyl-P_gluc_Ptfrase"/>
</dbReference>
<evidence type="ECO:0000259" key="8">
    <source>
        <dbReference type="Pfam" id="PF02397"/>
    </source>
</evidence>
<keyword evidence="5 7" id="KW-1133">Transmembrane helix</keyword>
<organism evidence="9 10">
    <name type="scientific">Xylanibacter ruminicola</name>
    <name type="common">Prevotella ruminicola</name>
    <dbReference type="NCBI Taxonomy" id="839"/>
    <lineage>
        <taxon>Bacteria</taxon>
        <taxon>Pseudomonadati</taxon>
        <taxon>Bacteroidota</taxon>
        <taxon>Bacteroidia</taxon>
        <taxon>Bacteroidales</taxon>
        <taxon>Prevotellaceae</taxon>
        <taxon>Xylanibacter</taxon>
    </lineage>
</organism>
<dbReference type="PANTHER" id="PTHR30576:SF0">
    <property type="entry name" value="UNDECAPRENYL-PHOSPHATE N-ACETYLGALACTOSAMINYL 1-PHOSPHATE TRANSFERASE-RELATED"/>
    <property type="match status" value="1"/>
</dbReference>
<dbReference type="InterPro" id="IPR017475">
    <property type="entry name" value="EPS_sugar_tfrase"/>
</dbReference>
<dbReference type="AlphaFoldDB" id="A0A9D5PAQ4"/>
<feature type="transmembrane region" description="Helical" evidence="7">
    <location>
        <begin position="283"/>
        <end position="306"/>
    </location>
</feature>
<dbReference type="NCBIfam" id="TIGR03025">
    <property type="entry name" value="EPS_sugtrans"/>
    <property type="match status" value="1"/>
</dbReference>
<dbReference type="GO" id="GO:0089702">
    <property type="term" value="F:undecaprenyl-phosphate glucose phosphotransferase activity"/>
    <property type="evidence" value="ECO:0007669"/>
    <property type="project" value="UniProtKB-EC"/>
</dbReference>
<dbReference type="PANTHER" id="PTHR30576">
    <property type="entry name" value="COLANIC BIOSYNTHESIS UDP-GLUCOSE LIPID CARRIER TRANSFERASE"/>
    <property type="match status" value="1"/>
</dbReference>
<keyword evidence="4 7" id="KW-0812">Transmembrane</keyword>
<sequence>MERRNNKTNGLIKWCILAGDLVMLNVLLLIFNLVHPYMQNWTNERVEVLWVACNLAMAIAMLKYSTIIHQRLVSGGDILRRILSLTVIQTIVAYLIMKAIDVRQPVGWLLIEIGVCQLVIMILKRFLERTVVKRMREMGRNTRTVTFVGSDPELEYLYEKLMNNPTLGYHFLGYYADNEKNNAKWGKRLGTLEELISKLESDENIDLGDELYVCLSKKDKEKMVALSNYCDSHLIHFFYVPTSVEKLGIPLKRELLDDMEVYTTHKIPLENNVNKVAKRLLDVAISVVALACCIPILPVVAVVIMIQSPGPLFFRQKRTGAGDKEFVCYKFRSMHVNKEADTAQATKNDPRKFPFGEFMRKYNIDELPQFWNVLKGDMSVVGPRPHMLYHTEKYRQAIRKYMVRHFVKPGITGWAQVTGFRGETKELWQMEGRVNCDIWYIEHWDIWLDIRIVWMTFKTMFIHDKNAY</sequence>
<gene>
    <name evidence="9" type="ORF">E7101_12995</name>
</gene>
<keyword evidence="6 7" id="KW-0472">Membrane</keyword>
<dbReference type="GO" id="GO:0016020">
    <property type="term" value="C:membrane"/>
    <property type="evidence" value="ECO:0007669"/>
    <property type="project" value="UniProtKB-SubCell"/>
</dbReference>
<protein>
    <submittedName>
        <fullName evidence="9">Undecaprenyl-phosphate glucose phosphotransferase</fullName>
        <ecNumber evidence="9">2.7.8.31</ecNumber>
    </submittedName>
</protein>
<comment type="subcellular location">
    <subcellularLocation>
        <location evidence="1">Membrane</location>
        <topology evidence="1">Multi-pass membrane protein</topology>
    </subcellularLocation>
</comment>
<proteinExistence type="inferred from homology"/>
<feature type="transmembrane region" description="Helical" evidence="7">
    <location>
        <begin position="106"/>
        <end position="127"/>
    </location>
</feature>
<dbReference type="NCBIfam" id="TIGR03023">
    <property type="entry name" value="WcaJ_sugtrans"/>
    <property type="match status" value="1"/>
</dbReference>
<dbReference type="Pfam" id="PF13727">
    <property type="entry name" value="CoA_binding_3"/>
    <property type="match status" value="1"/>
</dbReference>
<comment type="similarity">
    <text evidence="2">Belongs to the bacterial sugar transferase family.</text>
</comment>
<name>A0A9D5PAQ4_XYLRU</name>
<dbReference type="InterPro" id="IPR003362">
    <property type="entry name" value="Bact_transf"/>
</dbReference>
<evidence type="ECO:0000256" key="6">
    <source>
        <dbReference type="ARBA" id="ARBA00023136"/>
    </source>
</evidence>
<evidence type="ECO:0000256" key="1">
    <source>
        <dbReference type="ARBA" id="ARBA00004141"/>
    </source>
</evidence>
<dbReference type="Pfam" id="PF02397">
    <property type="entry name" value="Bac_transf"/>
    <property type="match status" value="1"/>
</dbReference>
<evidence type="ECO:0000256" key="7">
    <source>
        <dbReference type="SAM" id="Phobius"/>
    </source>
</evidence>
<evidence type="ECO:0000256" key="4">
    <source>
        <dbReference type="ARBA" id="ARBA00022692"/>
    </source>
</evidence>
<reference evidence="9" key="1">
    <citation type="submission" date="2019-04" db="EMBL/GenBank/DDBJ databases">
        <title>Evolution of Biomass-Degrading Anaerobic Consortia Revealed by Metagenomics.</title>
        <authorList>
            <person name="Peng X."/>
        </authorList>
    </citation>
    <scope>NUCLEOTIDE SEQUENCE</scope>
    <source>
        <strain evidence="9">SIG140</strain>
    </source>
</reference>
<accession>A0A9D5PAQ4</accession>
<evidence type="ECO:0000313" key="10">
    <source>
        <dbReference type="Proteomes" id="UP000806522"/>
    </source>
</evidence>
<feature type="transmembrane region" description="Helical" evidence="7">
    <location>
        <begin position="12"/>
        <end position="34"/>
    </location>
</feature>
<comment type="caution">
    <text evidence="9">The sequence shown here is derived from an EMBL/GenBank/DDBJ whole genome shotgun (WGS) entry which is preliminary data.</text>
</comment>
<evidence type="ECO:0000256" key="2">
    <source>
        <dbReference type="ARBA" id="ARBA00006464"/>
    </source>
</evidence>
<evidence type="ECO:0000313" key="9">
    <source>
        <dbReference type="EMBL" id="MBE6271841.1"/>
    </source>
</evidence>
<keyword evidence="3 9" id="KW-0808">Transferase</keyword>
<dbReference type="EMBL" id="SUYC01000018">
    <property type="protein sequence ID" value="MBE6271841.1"/>
    <property type="molecule type" value="Genomic_DNA"/>
</dbReference>
<feature type="transmembrane region" description="Helical" evidence="7">
    <location>
        <begin position="78"/>
        <end position="100"/>
    </location>
</feature>
<dbReference type="EC" id="2.7.8.31" evidence="9"/>
<dbReference type="Proteomes" id="UP000806522">
    <property type="component" value="Unassembled WGS sequence"/>
</dbReference>
<feature type="transmembrane region" description="Helical" evidence="7">
    <location>
        <begin position="46"/>
        <end position="66"/>
    </location>
</feature>
<evidence type="ECO:0000256" key="3">
    <source>
        <dbReference type="ARBA" id="ARBA00022679"/>
    </source>
</evidence>
<evidence type="ECO:0000256" key="5">
    <source>
        <dbReference type="ARBA" id="ARBA00022989"/>
    </source>
</evidence>